<dbReference type="Gene3D" id="2.60.40.1080">
    <property type="match status" value="1"/>
</dbReference>
<dbReference type="EMBL" id="BAMD01000012">
    <property type="protein sequence ID" value="GAF02689.1"/>
    <property type="molecule type" value="Genomic_DNA"/>
</dbReference>
<dbReference type="eggNOG" id="COG5492">
    <property type="taxonomic scope" value="Bacteria"/>
</dbReference>
<organism evidence="2 3">
    <name type="scientific">Saccharicrinis fermentans DSM 9555 = JCM 21142</name>
    <dbReference type="NCBI Taxonomy" id="869213"/>
    <lineage>
        <taxon>Bacteria</taxon>
        <taxon>Pseudomonadati</taxon>
        <taxon>Bacteroidota</taxon>
        <taxon>Bacteroidia</taxon>
        <taxon>Marinilabiliales</taxon>
        <taxon>Marinilabiliaceae</taxon>
        <taxon>Saccharicrinis</taxon>
    </lineage>
</organism>
<accession>W7YK32</accession>
<dbReference type="InterPro" id="IPR003343">
    <property type="entry name" value="Big_2"/>
</dbReference>
<dbReference type="InterPro" id="IPR008964">
    <property type="entry name" value="Invasin/intimin_cell_adhesion"/>
</dbReference>
<dbReference type="Pfam" id="PF02368">
    <property type="entry name" value="Big_2"/>
    <property type="match status" value="1"/>
</dbReference>
<dbReference type="eggNOG" id="COG3119">
    <property type="taxonomic scope" value="Bacteria"/>
</dbReference>
<feature type="domain" description="BIG2" evidence="1">
    <location>
        <begin position="145"/>
        <end position="222"/>
    </location>
</feature>
<reference evidence="2 3" key="1">
    <citation type="journal article" date="2014" name="Genome Announc.">
        <title>Draft Genome Sequence of Cytophaga fermentans JCM 21142T, a Facultative Anaerobe Isolated from Marine Mud.</title>
        <authorList>
            <person name="Starns D."/>
            <person name="Oshima K."/>
            <person name="Suda W."/>
            <person name="Iino T."/>
            <person name="Yuki M."/>
            <person name="Inoue J."/>
            <person name="Kitamura K."/>
            <person name="Iida T."/>
            <person name="Darby A."/>
            <person name="Hattori M."/>
            <person name="Ohkuma M."/>
        </authorList>
    </citation>
    <scope>NUCLEOTIDE SEQUENCE [LARGE SCALE GENOMIC DNA]</scope>
    <source>
        <strain evidence="2 3">JCM 21142</strain>
    </source>
</reference>
<dbReference type="SUPFAM" id="SSF53649">
    <property type="entry name" value="Alkaline phosphatase-like"/>
    <property type="match status" value="1"/>
</dbReference>
<dbReference type="Gene3D" id="3.40.720.10">
    <property type="entry name" value="Alkaline Phosphatase, subunit A"/>
    <property type="match status" value="1"/>
</dbReference>
<comment type="caution">
    <text evidence="2">The sequence shown here is derived from an EMBL/GenBank/DDBJ whole genome shotgun (WGS) entry which is preliminary data.</text>
</comment>
<dbReference type="SUPFAM" id="SSF49373">
    <property type="entry name" value="Invasin/intimin cell-adhesion fragments"/>
    <property type="match status" value="1"/>
</dbReference>
<proteinExistence type="predicted"/>
<dbReference type="AlphaFoldDB" id="W7YK32"/>
<protein>
    <submittedName>
        <fullName evidence="2">Kappa-carrageenase</fullName>
    </submittedName>
</protein>
<name>W7YK32_9BACT</name>
<evidence type="ECO:0000259" key="1">
    <source>
        <dbReference type="SMART" id="SM00635"/>
    </source>
</evidence>
<dbReference type="InterPro" id="IPR017850">
    <property type="entry name" value="Alkaline_phosphatase_core_sf"/>
</dbReference>
<gene>
    <name evidence="2" type="ORF">JCM21142_31329</name>
</gene>
<sequence length="241" mass="27349">MRKYDGLVDVTDIFPTIAEASGVQIPRKDELDGISFWPQVMGHKKEARDVIYTWYNNNQPYTSSDELLVYAFNKAFKRYAPCKEYPEGRFFDLRTDSLEKAGDTVVERRFKVKLHSGLDIAQLDVEQQKAYDELGKVLDAYEQKGVKGLLIYTPKTSLRVGEELNLNCMVFPQDATQKNIIWESSDEEVAFIDKFGKLKALNKGKTTISVYSWSDAFPVSANLSPSYTKGGISHSVEMSVE</sequence>
<evidence type="ECO:0000313" key="2">
    <source>
        <dbReference type="EMBL" id="GAF02689.1"/>
    </source>
</evidence>
<dbReference type="SMART" id="SM00635">
    <property type="entry name" value="BID_2"/>
    <property type="match status" value="1"/>
</dbReference>
<evidence type="ECO:0000313" key="3">
    <source>
        <dbReference type="Proteomes" id="UP000019402"/>
    </source>
</evidence>
<keyword evidence="3" id="KW-1185">Reference proteome</keyword>
<dbReference type="Proteomes" id="UP000019402">
    <property type="component" value="Unassembled WGS sequence"/>
</dbReference>